<sequence>MTQPVPGFRTRLDALAPMRRTAFMAALTERLLPNAGFYAEANGTASALEATRELRKLLDLVWEQLRVREAKIDFSLQAEKVAAFEPEEADESFGARRALEAVMALTACIDVLVSEEPEAALKISRLSADGVRALIDLQAGEGVEQEALEALIREHPLMEDERDFQDTVLESVEAPRLERDDWRALKQLGRNEDVSNLGLSLQE</sequence>
<reference evidence="1 2" key="1">
    <citation type="submission" date="2019-07" db="EMBL/GenBank/DDBJ databases">
        <title>Diversity of Bacteria from Kongsfjorden, Arctic.</title>
        <authorList>
            <person name="Yu Y."/>
        </authorList>
    </citation>
    <scope>NUCLEOTIDE SEQUENCE [LARGE SCALE GENOMIC DNA]</scope>
    <source>
        <strain evidence="1 2">SM1923</strain>
    </source>
</reference>
<organism evidence="1 2">
    <name type="scientific">Cobetia crustatorum</name>
    <dbReference type="NCBI Taxonomy" id="553385"/>
    <lineage>
        <taxon>Bacteria</taxon>
        <taxon>Pseudomonadati</taxon>
        <taxon>Pseudomonadota</taxon>
        <taxon>Gammaproteobacteria</taxon>
        <taxon>Oceanospirillales</taxon>
        <taxon>Halomonadaceae</taxon>
        <taxon>Cobetia</taxon>
    </lineage>
</organism>
<dbReference type="InterPro" id="IPR023381">
    <property type="entry name" value="YP001051499.1-like_dom_sf"/>
</dbReference>
<dbReference type="EMBL" id="VNFH01000002">
    <property type="protein sequence ID" value="TVU72932.1"/>
    <property type="molecule type" value="Genomic_DNA"/>
</dbReference>
<evidence type="ECO:0000313" key="2">
    <source>
        <dbReference type="Proteomes" id="UP000319941"/>
    </source>
</evidence>
<proteinExistence type="predicted"/>
<protein>
    <submittedName>
        <fullName evidence="1">DUF416 family protein</fullName>
    </submittedName>
</protein>
<dbReference type="RefSeq" id="WP_088743224.1">
    <property type="nucleotide sequence ID" value="NZ_CAWOWR010000076.1"/>
</dbReference>
<gene>
    <name evidence="1" type="ORF">FQP86_04625</name>
</gene>
<comment type="caution">
    <text evidence="1">The sequence shown here is derived from an EMBL/GenBank/DDBJ whole genome shotgun (WGS) entry which is preliminary data.</text>
</comment>
<name>A0A558HUX5_9GAMM</name>
<accession>A0A558HUX5</accession>
<dbReference type="Pfam" id="PF04222">
    <property type="entry name" value="DUF416"/>
    <property type="match status" value="1"/>
</dbReference>
<keyword evidence="2" id="KW-1185">Reference proteome</keyword>
<dbReference type="Proteomes" id="UP000319941">
    <property type="component" value="Unassembled WGS sequence"/>
</dbReference>
<evidence type="ECO:0000313" key="1">
    <source>
        <dbReference type="EMBL" id="TVU72932.1"/>
    </source>
</evidence>
<dbReference type="InterPro" id="IPR007338">
    <property type="entry name" value="DUF416"/>
</dbReference>
<dbReference type="OrthoDB" id="9204516at2"/>
<dbReference type="STRING" id="553385.GCA_000591415_03280"/>
<dbReference type="AlphaFoldDB" id="A0A558HUX5"/>
<dbReference type="Gene3D" id="1.20.1590.10">
    <property type="entry name" value="YP_001051499.1 domain like"/>
    <property type="match status" value="1"/>
</dbReference>